<evidence type="ECO:0000259" key="3">
    <source>
        <dbReference type="PROSITE" id="PS50055"/>
    </source>
</evidence>
<keyword evidence="1" id="KW-1133">Transmembrane helix</keyword>
<dbReference type="Pfam" id="PF00102">
    <property type="entry name" value="Y_phosphatase"/>
    <property type="match status" value="1"/>
</dbReference>
<keyword evidence="5" id="KW-1185">Reference proteome</keyword>
<dbReference type="PANTHER" id="PTHR19134">
    <property type="entry name" value="RECEPTOR-TYPE TYROSINE-PROTEIN PHOSPHATASE"/>
    <property type="match status" value="1"/>
</dbReference>
<dbReference type="InterPro" id="IPR029021">
    <property type="entry name" value="Prot-tyrosine_phosphatase-like"/>
</dbReference>
<feature type="transmembrane region" description="Helical" evidence="1">
    <location>
        <begin position="688"/>
        <end position="709"/>
    </location>
</feature>
<dbReference type="GO" id="GO:0004725">
    <property type="term" value="F:protein tyrosine phosphatase activity"/>
    <property type="evidence" value="ECO:0007669"/>
    <property type="project" value="InterPro"/>
</dbReference>
<dbReference type="PROSITE" id="PS50055">
    <property type="entry name" value="TYR_PHOSPHATASE_PTP"/>
    <property type="match status" value="1"/>
</dbReference>
<dbReference type="AlphaFoldDB" id="A0A8W8J6U8"/>
<dbReference type="SMART" id="SM00404">
    <property type="entry name" value="PTPc_motif"/>
    <property type="match status" value="1"/>
</dbReference>
<dbReference type="PANTHER" id="PTHR19134:SF449">
    <property type="entry name" value="TYROSINE-PROTEIN PHOSPHATASE 1"/>
    <property type="match status" value="1"/>
</dbReference>
<feature type="domain" description="Tyrosine-protein phosphatase" evidence="3">
    <location>
        <begin position="758"/>
        <end position="1011"/>
    </location>
</feature>
<sequence length="1044" mass="119452">MTVQLAYVLAFMSLPFSALLQIIQIRIEQPTMHLENDLAIVCYISNPGDNALVFSLELQMNKTGSFQRIVFMYSDDKDIWKDPVLQNISKVSGSLYPPSSAELRLTIDKKKMQCPDDFAMFRCKVRGFDQVTHNVEEQFTEPISVSYCTLLPSIQIRTEQPQMHLENDLAIVCYISNPGDIASVFSLELQMNKTGSFQRIVFMYSDDKDIWKDPVLQNISKVSGSLYPPSSAELRLTIDKKKMQCPDDFAMFRCKVRGFDQVTHNVEEQFTEPISVSYCTLLPSIQIRTEQPQMHIENDLAIVCYISNPGDIASVFSLELQMNKTGSFQRIVFMYSDGKDIWKDPVLQNISKVSGSLYPPSSAELRLTIDKKKMQCPDDFAMFRCKVRGFDQVTHNVEEQFTEPISVSYCTLLPSIQIRTEQPQMHLENDLAIVCYISNPGDIASVFSLELQMNKTGSFQRIVFMYSDGKDIWKDTVLQNISKVSGSLYPPSSAELRLTIDKKKIQCQDAIAMFRCKMRGFDQVTHNVEEQFTEPISVSYCALLLSIQIRADQPQMHLENDLAIVCYISNPGNIASVFSLELQMNKTGSFQRIVFMYSDDKDIWKDAILQNISKVSGSLSSPSSAELRLVIDKKNIQCPDDFAMFRCKMRGFDQVTHNVEEKFTEPISVSYCVSSVQSKRHGIPPANYAGVIVIAAIGIVILVASGLLWKRHRYKREIYGDDNIYTDFKVYDLIRESIPLRRFVEHVEYLMKNDKEELNEEFKALLNSHEKDDKSAATDLGIISKKELERSNSIPYEFNRVKLQRQASGSKKDYINASLLLDGLYIMTQCPTQKKTANFWQMIWEHHVPSIVVLSADREQRQECYFPDRDGEVHLYGRIDVELLATYKESRDITWRNFKLTKENQSKTVNHFSVSNVEMCRVQEQLLNLMDILTRTNKKIDAKGPCVVHGGCYGMDYSSVFIVVDHLVKSTVSGSSSVDVYGTVTRLLKERMFSIDSEDQYCMIYNCLQSYFQNSTEVYGGTTVKHAYNEVPIMDSTKVYEDLY</sequence>
<evidence type="ECO:0000256" key="2">
    <source>
        <dbReference type="SAM" id="SignalP"/>
    </source>
</evidence>
<dbReference type="PRINTS" id="PR00700">
    <property type="entry name" value="PRTYPHPHTASE"/>
</dbReference>
<feature type="signal peptide" evidence="2">
    <location>
        <begin position="1"/>
        <end position="20"/>
    </location>
</feature>
<dbReference type="Proteomes" id="UP000005408">
    <property type="component" value="Unassembled WGS sequence"/>
</dbReference>
<protein>
    <recommendedName>
        <fullName evidence="3">Tyrosine-protein phosphatase domain-containing protein</fullName>
    </recommendedName>
</protein>
<dbReference type="InterPro" id="IPR000242">
    <property type="entry name" value="PTP_cat"/>
</dbReference>
<name>A0A8W8J6U8_MAGGI</name>
<accession>A0A8W8J6U8</accession>
<keyword evidence="1" id="KW-0472">Membrane</keyword>
<dbReference type="CDD" id="cd00047">
    <property type="entry name" value="PTPc"/>
    <property type="match status" value="1"/>
</dbReference>
<evidence type="ECO:0000313" key="5">
    <source>
        <dbReference type="Proteomes" id="UP000005408"/>
    </source>
</evidence>
<keyword evidence="1" id="KW-0812">Transmembrane</keyword>
<evidence type="ECO:0000313" key="4">
    <source>
        <dbReference type="EnsemblMetazoa" id="G17307.2:cds"/>
    </source>
</evidence>
<dbReference type="SUPFAM" id="SSF52799">
    <property type="entry name" value="(Phosphotyrosine protein) phosphatases II"/>
    <property type="match status" value="1"/>
</dbReference>
<feature type="chain" id="PRO_5036474361" description="Tyrosine-protein phosphatase domain-containing protein" evidence="2">
    <location>
        <begin position="21"/>
        <end position="1044"/>
    </location>
</feature>
<dbReference type="InterPro" id="IPR050348">
    <property type="entry name" value="Protein-Tyr_Phosphatase"/>
</dbReference>
<evidence type="ECO:0000256" key="1">
    <source>
        <dbReference type="SAM" id="Phobius"/>
    </source>
</evidence>
<dbReference type="Gene3D" id="3.90.190.10">
    <property type="entry name" value="Protein tyrosine phosphatase superfamily"/>
    <property type="match status" value="1"/>
</dbReference>
<dbReference type="InterPro" id="IPR003595">
    <property type="entry name" value="Tyr_Pase_cat"/>
</dbReference>
<reference evidence="4" key="1">
    <citation type="submission" date="2022-08" db="UniProtKB">
        <authorList>
            <consortium name="EnsemblMetazoa"/>
        </authorList>
    </citation>
    <scope>IDENTIFICATION</scope>
    <source>
        <strain evidence="4">05x7-T-G4-1.051#20</strain>
    </source>
</reference>
<dbReference type="EnsemblMetazoa" id="G17307.2">
    <property type="protein sequence ID" value="G17307.2:cds"/>
    <property type="gene ID" value="G17307"/>
</dbReference>
<keyword evidence="2" id="KW-0732">Signal</keyword>
<organism evidence="4 5">
    <name type="scientific">Magallana gigas</name>
    <name type="common">Pacific oyster</name>
    <name type="synonym">Crassostrea gigas</name>
    <dbReference type="NCBI Taxonomy" id="29159"/>
    <lineage>
        <taxon>Eukaryota</taxon>
        <taxon>Metazoa</taxon>
        <taxon>Spiralia</taxon>
        <taxon>Lophotrochozoa</taxon>
        <taxon>Mollusca</taxon>
        <taxon>Bivalvia</taxon>
        <taxon>Autobranchia</taxon>
        <taxon>Pteriomorphia</taxon>
        <taxon>Ostreida</taxon>
        <taxon>Ostreoidea</taxon>
        <taxon>Ostreidae</taxon>
        <taxon>Magallana</taxon>
    </lineage>
</organism>
<dbReference type="SMART" id="SM00194">
    <property type="entry name" value="PTPc"/>
    <property type="match status" value="1"/>
</dbReference>
<proteinExistence type="predicted"/>